<dbReference type="GO" id="GO:0016740">
    <property type="term" value="F:transferase activity"/>
    <property type="evidence" value="ECO:0007669"/>
    <property type="project" value="UniProtKB-KW"/>
</dbReference>
<feature type="non-terminal residue" evidence="1">
    <location>
        <position position="63"/>
    </location>
</feature>
<dbReference type="AlphaFoldDB" id="A0A212EJG5"/>
<dbReference type="Proteomes" id="UP000007151">
    <property type="component" value="Unassembled WGS sequence"/>
</dbReference>
<proteinExistence type="predicted"/>
<protein>
    <submittedName>
        <fullName evidence="1">Histone acetyltransferase KAT2A like protein</fullName>
    </submittedName>
</protein>
<dbReference type="EMBL" id="AGBW02014472">
    <property type="protein sequence ID" value="OWR41629.1"/>
    <property type="molecule type" value="Genomic_DNA"/>
</dbReference>
<evidence type="ECO:0000313" key="1">
    <source>
        <dbReference type="EMBL" id="OWR41629.1"/>
    </source>
</evidence>
<gene>
    <name evidence="1" type="ORF">KGM_216126A</name>
</gene>
<keyword evidence="2" id="KW-1185">Reference proteome</keyword>
<dbReference type="InParanoid" id="A0A212EJG5"/>
<organism evidence="1 2">
    <name type="scientific">Danaus plexippus plexippus</name>
    <dbReference type="NCBI Taxonomy" id="278856"/>
    <lineage>
        <taxon>Eukaryota</taxon>
        <taxon>Metazoa</taxon>
        <taxon>Ecdysozoa</taxon>
        <taxon>Arthropoda</taxon>
        <taxon>Hexapoda</taxon>
        <taxon>Insecta</taxon>
        <taxon>Pterygota</taxon>
        <taxon>Neoptera</taxon>
        <taxon>Endopterygota</taxon>
        <taxon>Lepidoptera</taxon>
        <taxon>Glossata</taxon>
        <taxon>Ditrysia</taxon>
        <taxon>Papilionoidea</taxon>
        <taxon>Nymphalidae</taxon>
        <taxon>Danainae</taxon>
        <taxon>Danaini</taxon>
        <taxon>Danaina</taxon>
        <taxon>Danaus</taxon>
        <taxon>Danaus</taxon>
    </lineage>
</organism>
<sequence length="63" mass="7117">MDGRSTLLIAALNGRAVAVRRGRHARPEIHTFIYEAGLKDEIFALTLYYTTSENIEEPNLANR</sequence>
<comment type="caution">
    <text evidence="1">The sequence shown here is derived from an EMBL/GenBank/DDBJ whole genome shotgun (WGS) entry which is preliminary data.</text>
</comment>
<accession>A0A212EJG5</accession>
<dbReference type="KEGG" id="dpl:KGM_216126A"/>
<name>A0A212EJG5_DANPL</name>
<evidence type="ECO:0000313" key="2">
    <source>
        <dbReference type="Proteomes" id="UP000007151"/>
    </source>
</evidence>
<reference evidence="1 2" key="1">
    <citation type="journal article" date="2011" name="Cell">
        <title>The monarch butterfly genome yields insights into long-distance migration.</title>
        <authorList>
            <person name="Zhan S."/>
            <person name="Merlin C."/>
            <person name="Boore J.L."/>
            <person name="Reppert S.M."/>
        </authorList>
    </citation>
    <scope>NUCLEOTIDE SEQUENCE [LARGE SCALE GENOMIC DNA]</scope>
    <source>
        <strain evidence="1">F-2</strain>
    </source>
</reference>